<dbReference type="EMBL" id="JANIEX010000170">
    <property type="protein sequence ID" value="KAJ3571795.1"/>
    <property type="molecule type" value="Genomic_DNA"/>
</dbReference>
<proteinExistence type="predicted"/>
<accession>A0AAD5YTT8</accession>
<protein>
    <recommendedName>
        <fullName evidence="3">F-box domain-containing protein</fullName>
    </recommendedName>
</protein>
<evidence type="ECO:0000313" key="2">
    <source>
        <dbReference type="Proteomes" id="UP001213000"/>
    </source>
</evidence>
<reference evidence="1" key="1">
    <citation type="submission" date="2022-07" db="EMBL/GenBank/DDBJ databases">
        <title>Genome Sequence of Leucocoprinus birnbaumii.</title>
        <authorList>
            <person name="Buettner E."/>
        </authorList>
    </citation>
    <scope>NUCLEOTIDE SEQUENCE</scope>
    <source>
        <strain evidence="1">VT141</strain>
    </source>
</reference>
<dbReference type="Proteomes" id="UP001213000">
    <property type="component" value="Unassembled WGS sequence"/>
</dbReference>
<gene>
    <name evidence="1" type="ORF">NP233_g3520</name>
</gene>
<organism evidence="1 2">
    <name type="scientific">Leucocoprinus birnbaumii</name>
    <dbReference type="NCBI Taxonomy" id="56174"/>
    <lineage>
        <taxon>Eukaryota</taxon>
        <taxon>Fungi</taxon>
        <taxon>Dikarya</taxon>
        <taxon>Basidiomycota</taxon>
        <taxon>Agaricomycotina</taxon>
        <taxon>Agaricomycetes</taxon>
        <taxon>Agaricomycetidae</taxon>
        <taxon>Agaricales</taxon>
        <taxon>Agaricineae</taxon>
        <taxon>Agaricaceae</taxon>
        <taxon>Leucocoprinus</taxon>
    </lineage>
</organism>
<keyword evidence="2" id="KW-1185">Reference proteome</keyword>
<dbReference type="AlphaFoldDB" id="A0AAD5YTT8"/>
<comment type="caution">
    <text evidence="1">The sequence shown here is derived from an EMBL/GenBank/DDBJ whole genome shotgun (WGS) entry which is preliminary data.</text>
</comment>
<evidence type="ECO:0000313" key="1">
    <source>
        <dbReference type="EMBL" id="KAJ3571795.1"/>
    </source>
</evidence>
<evidence type="ECO:0008006" key="3">
    <source>
        <dbReference type="Google" id="ProtNLM"/>
    </source>
</evidence>
<name>A0AAD5YTT8_9AGAR</name>
<sequence length="407" mass="45969">MTTIPSEILTEIFIRCSPDGTVENLKNSSLVCSYWQFPAQYELFSRAVFTIKSTDAPSPGSTPYTTLVNNERYSYFRSTVHILRLRLKAENPDLDPGFSKFLTSLSSVKTLHFADPSDQFLTIDPGEAHAILRVLLGSPGLNRLIVDTATFPLFILPYAKHISCLSWSSAIPIIAQSPKWIPPEVSTGTSPVLSSLTSIQLGGTSKSAFLFTQWNHGIEQWAGVSYISFAKLRRLTLRLDDFKFNLRRLFNPFTLITHLTLHCTIHAFLNSPLCLDVRLLQNLLSFTFKANTLKDDEYLPFPRSVMMVLHHWAFPIIRSLSHPQKLRDLEINILSAIVQSPSETLSDPLVPAAHHLLNSLVMTRYPKLQRFRFCVPWLTHNEVLSTFSDLRNAGIEVSSLPLDSDHM</sequence>